<keyword evidence="1" id="KW-0949">S-adenosyl-L-methionine</keyword>
<dbReference type="SFLD" id="SFLDS00029">
    <property type="entry name" value="Radical_SAM"/>
    <property type="match status" value="1"/>
</dbReference>
<evidence type="ECO:0000313" key="6">
    <source>
        <dbReference type="EMBL" id="KKM60229.1"/>
    </source>
</evidence>
<evidence type="ECO:0000256" key="1">
    <source>
        <dbReference type="ARBA" id="ARBA00022691"/>
    </source>
</evidence>
<keyword evidence="4" id="KW-0411">Iron-sulfur</keyword>
<dbReference type="Gene3D" id="3.20.20.70">
    <property type="entry name" value="Aldolase class I"/>
    <property type="match status" value="1"/>
</dbReference>
<evidence type="ECO:0000256" key="2">
    <source>
        <dbReference type="ARBA" id="ARBA00022723"/>
    </source>
</evidence>
<accession>A0A0F9IS50</accession>
<dbReference type="SUPFAM" id="SSF102114">
    <property type="entry name" value="Radical SAM enzymes"/>
    <property type="match status" value="1"/>
</dbReference>
<evidence type="ECO:0000256" key="3">
    <source>
        <dbReference type="ARBA" id="ARBA00023004"/>
    </source>
</evidence>
<name>A0A0F9IS50_9ZZZZ</name>
<comment type="caution">
    <text evidence="6">The sequence shown here is derived from an EMBL/GenBank/DDBJ whole genome shotgun (WGS) entry which is preliminary data.</text>
</comment>
<protein>
    <recommendedName>
        <fullName evidence="5">Radical SAM core domain-containing protein</fullName>
    </recommendedName>
</protein>
<dbReference type="AlphaFoldDB" id="A0A0F9IS50"/>
<sequence>MTDAWDLEETFTSTGSKLLQWPERLQALKEGDAQPIVCHVMPTSKCNMDCSYCSVKNRGDEELTEEEVLTFLGTLANRGLQAVIISGGG</sequence>
<reference evidence="6" key="1">
    <citation type="journal article" date="2015" name="Nature">
        <title>Complex archaea that bridge the gap between prokaryotes and eukaryotes.</title>
        <authorList>
            <person name="Spang A."/>
            <person name="Saw J.H."/>
            <person name="Jorgensen S.L."/>
            <person name="Zaremba-Niedzwiedzka K."/>
            <person name="Martijn J."/>
            <person name="Lind A.E."/>
            <person name="van Eijk R."/>
            <person name="Schleper C."/>
            <person name="Guy L."/>
            <person name="Ettema T.J."/>
        </authorList>
    </citation>
    <scope>NUCLEOTIDE SEQUENCE</scope>
</reference>
<dbReference type="EMBL" id="LAZR01011718">
    <property type="protein sequence ID" value="KKM60229.1"/>
    <property type="molecule type" value="Genomic_DNA"/>
</dbReference>
<evidence type="ECO:0000259" key="5">
    <source>
        <dbReference type="Pfam" id="PF04055"/>
    </source>
</evidence>
<dbReference type="GO" id="GO:0003824">
    <property type="term" value="F:catalytic activity"/>
    <property type="evidence" value="ECO:0007669"/>
    <property type="project" value="InterPro"/>
</dbReference>
<feature type="non-terminal residue" evidence="6">
    <location>
        <position position="89"/>
    </location>
</feature>
<keyword evidence="3" id="KW-0408">Iron</keyword>
<evidence type="ECO:0000256" key="4">
    <source>
        <dbReference type="ARBA" id="ARBA00023014"/>
    </source>
</evidence>
<gene>
    <name evidence="6" type="ORF">LCGC14_1543910</name>
</gene>
<organism evidence="6">
    <name type="scientific">marine sediment metagenome</name>
    <dbReference type="NCBI Taxonomy" id="412755"/>
    <lineage>
        <taxon>unclassified sequences</taxon>
        <taxon>metagenomes</taxon>
        <taxon>ecological metagenomes</taxon>
    </lineage>
</organism>
<keyword evidence="2" id="KW-0479">Metal-binding</keyword>
<dbReference type="GO" id="GO:0051536">
    <property type="term" value="F:iron-sulfur cluster binding"/>
    <property type="evidence" value="ECO:0007669"/>
    <property type="project" value="UniProtKB-KW"/>
</dbReference>
<proteinExistence type="predicted"/>
<feature type="domain" description="Radical SAM core" evidence="5">
    <location>
        <begin position="42"/>
        <end position="88"/>
    </location>
</feature>
<dbReference type="InterPro" id="IPR058240">
    <property type="entry name" value="rSAM_sf"/>
</dbReference>
<dbReference type="InterPro" id="IPR013785">
    <property type="entry name" value="Aldolase_TIM"/>
</dbReference>
<dbReference type="GO" id="GO:0046872">
    <property type="term" value="F:metal ion binding"/>
    <property type="evidence" value="ECO:0007669"/>
    <property type="project" value="UniProtKB-KW"/>
</dbReference>
<dbReference type="Pfam" id="PF04055">
    <property type="entry name" value="Radical_SAM"/>
    <property type="match status" value="1"/>
</dbReference>
<dbReference type="InterPro" id="IPR007197">
    <property type="entry name" value="rSAM"/>
</dbReference>